<comment type="subcellular location">
    <subcellularLocation>
        <location evidence="1">Cell inner membrane</location>
    </subcellularLocation>
</comment>
<dbReference type="GO" id="GO:0016746">
    <property type="term" value="F:acyltransferase activity"/>
    <property type="evidence" value="ECO:0007669"/>
    <property type="project" value="UniProtKB-KW"/>
</dbReference>
<keyword evidence="7" id="KW-0812">Transmembrane</keyword>
<dbReference type="CDD" id="cd07984">
    <property type="entry name" value="LPLAT_LABLAT-like"/>
    <property type="match status" value="1"/>
</dbReference>
<comment type="caution">
    <text evidence="8">The sequence shown here is derived from an EMBL/GenBank/DDBJ whole genome shotgun (WGS) entry which is preliminary data.</text>
</comment>
<dbReference type="Pfam" id="PF03279">
    <property type="entry name" value="Lip_A_acyltrans"/>
    <property type="match status" value="1"/>
</dbReference>
<keyword evidence="5 7" id="KW-0472">Membrane</keyword>
<dbReference type="PIRSF" id="PIRSF028561">
    <property type="entry name" value="Ac_Trasf"/>
    <property type="match status" value="1"/>
</dbReference>
<dbReference type="Proteomes" id="UP001596379">
    <property type="component" value="Unassembled WGS sequence"/>
</dbReference>
<keyword evidence="7" id="KW-1133">Transmembrane helix</keyword>
<evidence type="ECO:0000256" key="2">
    <source>
        <dbReference type="ARBA" id="ARBA00022475"/>
    </source>
</evidence>
<evidence type="ECO:0000256" key="3">
    <source>
        <dbReference type="ARBA" id="ARBA00022519"/>
    </source>
</evidence>
<name>A0ABW2J1H4_9BURK</name>
<organism evidence="8 9">
    <name type="scientific">Herminiimonas aquatilis</name>
    <dbReference type="NCBI Taxonomy" id="345342"/>
    <lineage>
        <taxon>Bacteria</taxon>
        <taxon>Pseudomonadati</taxon>
        <taxon>Pseudomonadota</taxon>
        <taxon>Betaproteobacteria</taxon>
        <taxon>Burkholderiales</taxon>
        <taxon>Oxalobacteraceae</taxon>
        <taxon>Herminiimonas</taxon>
    </lineage>
</organism>
<evidence type="ECO:0000313" key="8">
    <source>
        <dbReference type="EMBL" id="MFC7297336.1"/>
    </source>
</evidence>
<dbReference type="EMBL" id="JBHTCC010000001">
    <property type="protein sequence ID" value="MFC7297336.1"/>
    <property type="molecule type" value="Genomic_DNA"/>
</dbReference>
<gene>
    <name evidence="8" type="ORF">ACFQO0_02675</name>
</gene>
<dbReference type="InterPro" id="IPR004960">
    <property type="entry name" value="LipA_acyltrans"/>
</dbReference>
<keyword evidence="6 8" id="KW-0012">Acyltransferase</keyword>
<sequence length="327" mass="37430">MNTKANAQANAQAHHWANINELSFVTGMRLLFWIYRLFGRWPFRFVLYPVLLWYVLTQPLPRRASLDYLRRVQCFGDGKVDISTGMSGVRKHFASFAETILDKMLLWGGLFKAEHIEYFGSQPIDSLIAEKRGALLICSHFGNLELCRVLSRQHNKMRLTILVHTKHARAFNQMLAALDPQSQLNLMQVTEMTPATAMLLAEKIEQGEFVVIAGDRVPVAPNPRIAIANFMGAPAAFPVGPYVLASVLQCPTFLLFPLQQGKRVELHFELLRETIRLPRKGRDEALQPLVADYAARLQHYCLRAPLQWFNFYDFWHLPTLDTHDASR</sequence>
<evidence type="ECO:0000313" key="9">
    <source>
        <dbReference type="Proteomes" id="UP001596379"/>
    </source>
</evidence>
<feature type="transmembrane region" description="Helical" evidence="7">
    <location>
        <begin position="37"/>
        <end position="56"/>
    </location>
</feature>
<reference evidence="9" key="1">
    <citation type="journal article" date="2019" name="Int. J. Syst. Evol. Microbiol.">
        <title>The Global Catalogue of Microorganisms (GCM) 10K type strain sequencing project: providing services to taxonomists for standard genome sequencing and annotation.</title>
        <authorList>
            <consortium name="The Broad Institute Genomics Platform"/>
            <consortium name="The Broad Institute Genome Sequencing Center for Infectious Disease"/>
            <person name="Wu L."/>
            <person name="Ma J."/>
        </authorList>
    </citation>
    <scope>NUCLEOTIDE SEQUENCE [LARGE SCALE GENOMIC DNA]</scope>
    <source>
        <strain evidence="9">CCUG 36956</strain>
    </source>
</reference>
<dbReference type="PANTHER" id="PTHR30606">
    <property type="entry name" value="LIPID A BIOSYNTHESIS LAUROYL ACYLTRANSFERASE"/>
    <property type="match status" value="1"/>
</dbReference>
<proteinExistence type="predicted"/>
<keyword evidence="9" id="KW-1185">Reference proteome</keyword>
<dbReference type="PANTHER" id="PTHR30606:SF9">
    <property type="entry name" value="LIPID A BIOSYNTHESIS LAUROYLTRANSFERASE"/>
    <property type="match status" value="1"/>
</dbReference>
<evidence type="ECO:0000256" key="4">
    <source>
        <dbReference type="ARBA" id="ARBA00022679"/>
    </source>
</evidence>
<dbReference type="RefSeq" id="WP_382232498.1">
    <property type="nucleotide sequence ID" value="NZ_JBHTCC010000001.1"/>
</dbReference>
<evidence type="ECO:0000256" key="5">
    <source>
        <dbReference type="ARBA" id="ARBA00023136"/>
    </source>
</evidence>
<keyword evidence="3" id="KW-0997">Cell inner membrane</keyword>
<evidence type="ECO:0000256" key="1">
    <source>
        <dbReference type="ARBA" id="ARBA00004533"/>
    </source>
</evidence>
<keyword evidence="4" id="KW-0808">Transferase</keyword>
<accession>A0ABW2J1H4</accession>
<dbReference type="InterPro" id="IPR014548">
    <property type="entry name" value="Ac_Trasf"/>
</dbReference>
<evidence type="ECO:0000256" key="6">
    <source>
        <dbReference type="ARBA" id="ARBA00023315"/>
    </source>
</evidence>
<keyword evidence="2" id="KW-1003">Cell membrane</keyword>
<protein>
    <submittedName>
        <fullName evidence="8">Acyltransferase</fullName>
    </submittedName>
</protein>
<evidence type="ECO:0000256" key="7">
    <source>
        <dbReference type="SAM" id="Phobius"/>
    </source>
</evidence>